<organism evidence="1 2">
    <name type="scientific">Candidatus Kutchimonas denitrificans</name>
    <dbReference type="NCBI Taxonomy" id="3056748"/>
    <lineage>
        <taxon>Bacteria</taxon>
        <taxon>Pseudomonadati</taxon>
        <taxon>Gemmatimonadota</taxon>
        <taxon>Gemmatimonadia</taxon>
        <taxon>Candidatus Palauibacterales</taxon>
        <taxon>Candidatus Palauibacteraceae</taxon>
        <taxon>Candidatus Kutchimonas</taxon>
    </lineage>
</organism>
<sequence>MRDSIVTLILAAVAAGCGPQLPDPVPVAEPGELARRLQTAPDRPQLITFDWRYRGRDGRFSGEGGVRFNPPDSVRLDLLGPGWSGVQTAVMLAEQVYYLGEQRVHLPPPTFMWTALGMFRPPWGIEPRAVRRGERVELTYDLAPRRAVTFAFDGAGRVVEAVLTIDGDAIEEIKLTRDGADAGWSLPSEARYRDLSEFHEVRIEVNEVREHEPFEPRIFSVVPW</sequence>
<dbReference type="AlphaFoldDB" id="A0AAE5C9Q6"/>
<evidence type="ECO:0000313" key="2">
    <source>
        <dbReference type="Proteomes" id="UP000702544"/>
    </source>
</evidence>
<reference evidence="1 2" key="1">
    <citation type="submission" date="2020-01" db="EMBL/GenBank/DDBJ databases">
        <title>Genomes assembled from Gulf of Kutch pelagic sediment metagenomes.</title>
        <authorList>
            <person name="Chandrashekar M."/>
            <person name="Mahajan M.S."/>
            <person name="Dave K.J."/>
            <person name="Vatsa P."/>
            <person name="Nathani N.M."/>
        </authorList>
    </citation>
    <scope>NUCLEOTIDE SEQUENCE [LARGE SCALE GENOMIC DNA]</scope>
    <source>
        <strain evidence="1">KS3-K002</strain>
    </source>
</reference>
<dbReference type="Proteomes" id="UP000702544">
    <property type="component" value="Unassembled WGS sequence"/>
</dbReference>
<protein>
    <submittedName>
        <fullName evidence="1">Uncharacterized protein</fullName>
    </submittedName>
</protein>
<gene>
    <name evidence="1" type="ORF">GWO12_11605</name>
</gene>
<comment type="caution">
    <text evidence="1">The sequence shown here is derived from an EMBL/GenBank/DDBJ whole genome shotgun (WGS) entry which is preliminary data.</text>
</comment>
<dbReference type="PROSITE" id="PS51257">
    <property type="entry name" value="PROKAR_LIPOPROTEIN"/>
    <property type="match status" value="1"/>
</dbReference>
<dbReference type="EMBL" id="JAACAK010000091">
    <property type="protein sequence ID" value="NIR75736.1"/>
    <property type="molecule type" value="Genomic_DNA"/>
</dbReference>
<accession>A0AAE5C9Q6</accession>
<evidence type="ECO:0000313" key="1">
    <source>
        <dbReference type="EMBL" id="NIR75736.1"/>
    </source>
</evidence>
<name>A0AAE5C9Q6_9BACT</name>
<proteinExistence type="predicted"/>